<reference evidence="4" key="1">
    <citation type="submission" date="2016-07" db="EMBL/GenBank/DDBJ databases">
        <title>Frankia sp. NRRL B-16219 Genome sequencing.</title>
        <authorList>
            <person name="Ghodhbane-Gtari F."/>
            <person name="Swanson E."/>
            <person name="Gueddou A."/>
            <person name="Louati M."/>
            <person name="Nouioui I."/>
            <person name="Hezbri K."/>
            <person name="Abebe-Akele F."/>
            <person name="Simpson S."/>
            <person name="Morris K."/>
            <person name="Thomas K."/>
            <person name="Gtari M."/>
            <person name="Tisa L.S."/>
        </authorList>
    </citation>
    <scope>NUCLEOTIDE SEQUENCE [LARGE SCALE GENOMIC DNA]</scope>
    <source>
        <strain evidence="4">NRRL B-16219</strain>
    </source>
</reference>
<comment type="caution">
    <text evidence="3">The sequence shown here is derived from an EMBL/GenBank/DDBJ whole genome shotgun (WGS) entry which is preliminary data.</text>
</comment>
<feature type="transmembrane region" description="Helical" evidence="2">
    <location>
        <begin position="43"/>
        <end position="63"/>
    </location>
</feature>
<keyword evidence="4" id="KW-1185">Reference proteome</keyword>
<dbReference type="RefSeq" id="WP_071059558.1">
    <property type="nucleotide sequence ID" value="NZ_MAXA01000003.1"/>
</dbReference>
<feature type="compositionally biased region" description="Basic and acidic residues" evidence="1">
    <location>
        <begin position="65"/>
        <end position="74"/>
    </location>
</feature>
<organism evidence="3 4">
    <name type="scientific">Parafrankia soli</name>
    <dbReference type="NCBI Taxonomy" id="2599596"/>
    <lineage>
        <taxon>Bacteria</taxon>
        <taxon>Bacillati</taxon>
        <taxon>Actinomycetota</taxon>
        <taxon>Actinomycetes</taxon>
        <taxon>Frankiales</taxon>
        <taxon>Frankiaceae</taxon>
        <taxon>Parafrankia</taxon>
    </lineage>
</organism>
<name>A0A1S1RJX2_9ACTN</name>
<feature type="compositionally biased region" description="Low complexity" evidence="1">
    <location>
        <begin position="78"/>
        <end position="94"/>
    </location>
</feature>
<keyword evidence="2" id="KW-0472">Membrane</keyword>
<dbReference type="AlphaFoldDB" id="A0A1S1RJX2"/>
<evidence type="ECO:0000313" key="4">
    <source>
        <dbReference type="Proteomes" id="UP000179769"/>
    </source>
</evidence>
<keyword evidence="2" id="KW-1133">Transmembrane helix</keyword>
<gene>
    <name evidence="3" type="ORF">BBK14_09290</name>
</gene>
<dbReference type="EMBL" id="MAXA01000003">
    <property type="protein sequence ID" value="OHV46081.1"/>
    <property type="molecule type" value="Genomic_DNA"/>
</dbReference>
<accession>A0A1S1RJX2</accession>
<proteinExistence type="predicted"/>
<evidence type="ECO:0000313" key="3">
    <source>
        <dbReference type="EMBL" id="OHV46081.1"/>
    </source>
</evidence>
<keyword evidence="2" id="KW-0812">Transmembrane</keyword>
<dbReference type="OrthoDB" id="3213582at2"/>
<evidence type="ECO:0000256" key="1">
    <source>
        <dbReference type="SAM" id="MobiDB-lite"/>
    </source>
</evidence>
<protein>
    <submittedName>
        <fullName evidence="3">Uncharacterized protein</fullName>
    </submittedName>
</protein>
<evidence type="ECO:0000256" key="2">
    <source>
        <dbReference type="SAM" id="Phobius"/>
    </source>
</evidence>
<sequence length="285" mass="30496">MTIDVERDLRAAMRAVTAEVTARPDTTRLVRERFRLRRRRRRVALAAAVAVLVVAIPTGLGLARSDSDTVEVRPARPSPTASPAAGPTSAPTAGPGSGLGPGRDVGGVGITWIPAEMTFEEDTSGAGTGEPTPDIATYWSSFNAMMGKQMAFVMVTVSWGPVPTLDAVESSMRVQPERTVARTTVRGRPAVFTRMDPKREFALVWAEQDGLLIEVAAGTPLTEDELRRVAEGLVVGARPTLDPKTEQAVREAVTQAYAMDGPADRALAAIENGQGQPRRLLHDHP</sequence>
<feature type="region of interest" description="Disordered" evidence="1">
    <location>
        <begin position="65"/>
        <end position="105"/>
    </location>
</feature>
<dbReference type="Proteomes" id="UP000179769">
    <property type="component" value="Unassembled WGS sequence"/>
</dbReference>
<feature type="compositionally biased region" description="Gly residues" evidence="1">
    <location>
        <begin position="95"/>
        <end position="105"/>
    </location>
</feature>